<protein>
    <submittedName>
        <fullName evidence="2">Glycosyltransferase</fullName>
    </submittedName>
</protein>
<proteinExistence type="predicted"/>
<evidence type="ECO:0000313" key="2">
    <source>
        <dbReference type="EMBL" id="QDH20486.1"/>
    </source>
</evidence>
<reference evidence="2 3" key="1">
    <citation type="submission" date="2019-06" db="EMBL/GenBank/DDBJ databases">
        <title>Saccharibacillus brassicae sp. nov., an endophytic bacterium isolated from Chinese cabbage seeds (Brassica pekinensis).</title>
        <authorList>
            <person name="Jiang L."/>
            <person name="Lee J."/>
            <person name="Kim S.W."/>
        </authorList>
    </citation>
    <scope>NUCLEOTIDE SEQUENCE [LARGE SCALE GENOMIC DNA]</scope>
    <source>
        <strain evidence="3">KCTC 43072 / ATSA2</strain>
    </source>
</reference>
<keyword evidence="3" id="KW-1185">Reference proteome</keyword>
<name>A0A4Y6UVR2_SACBS</name>
<dbReference type="RefSeq" id="WP_141446992.1">
    <property type="nucleotide sequence ID" value="NZ_CP041217.1"/>
</dbReference>
<feature type="domain" description="Glycosyl transferase family 1" evidence="1">
    <location>
        <begin position="188"/>
        <end position="362"/>
    </location>
</feature>
<dbReference type="CDD" id="cd03822">
    <property type="entry name" value="GT4_mannosyltransferase-like"/>
    <property type="match status" value="1"/>
</dbReference>
<dbReference type="Gene3D" id="3.40.50.2000">
    <property type="entry name" value="Glycogen Phosphorylase B"/>
    <property type="match status" value="2"/>
</dbReference>
<dbReference type="SUPFAM" id="SSF53756">
    <property type="entry name" value="UDP-Glycosyltransferase/glycogen phosphorylase"/>
    <property type="match status" value="1"/>
</dbReference>
<accession>A0A4Y6UVR2</accession>
<dbReference type="Pfam" id="PF00534">
    <property type="entry name" value="Glycos_transf_1"/>
    <property type="match status" value="1"/>
</dbReference>
<sequence length="393" mass="43587">MINPNLQPATPGIKAVFVGTSSPRECGLAVFSQDMMSQLALLGDFAPPSIIAVEDERAYAYRSEVIGKIAQNRLDDYLRAADDLNRSDADVVVIQHEFGIYGGDNGSHILDFAAALHVPFIVIFHTVLAAPSSEQRRIMQELAALSFKVVTMARNKIADLTDVYDISPTKIEMHHHGVPTVQTESREQLKVRYGHEGRQILSTFGFLSPGKGIEYVIEAMSRVVLTHPEALYIIWGRTHPSIKRREGEVYRESLQQRVAELGLGTNVLFVDKHLSQEEVVQSLVMSDIYLTPYLGQDQAVSGTLAFGIGYGRVVISTPYRYAQEMLADGRGLLAEFRDSVSLEKHILSVFDQPELKADMERRTLQLGSTMHWNHIAGEYAALLRTCSAKGSAV</sequence>
<dbReference type="EMBL" id="CP041217">
    <property type="protein sequence ID" value="QDH20486.1"/>
    <property type="molecule type" value="Genomic_DNA"/>
</dbReference>
<dbReference type="InterPro" id="IPR001296">
    <property type="entry name" value="Glyco_trans_1"/>
</dbReference>
<dbReference type="KEGG" id="saca:FFV09_06190"/>
<dbReference type="AlphaFoldDB" id="A0A4Y6UVR2"/>
<gene>
    <name evidence="2" type="ORF">FFV09_06190</name>
</gene>
<organism evidence="2 3">
    <name type="scientific">Saccharibacillus brassicae</name>
    <dbReference type="NCBI Taxonomy" id="2583377"/>
    <lineage>
        <taxon>Bacteria</taxon>
        <taxon>Bacillati</taxon>
        <taxon>Bacillota</taxon>
        <taxon>Bacilli</taxon>
        <taxon>Bacillales</taxon>
        <taxon>Paenibacillaceae</taxon>
        <taxon>Saccharibacillus</taxon>
    </lineage>
</organism>
<dbReference type="OrthoDB" id="9765330at2"/>
<evidence type="ECO:0000313" key="3">
    <source>
        <dbReference type="Proteomes" id="UP000316968"/>
    </source>
</evidence>
<dbReference type="GO" id="GO:0016757">
    <property type="term" value="F:glycosyltransferase activity"/>
    <property type="evidence" value="ECO:0007669"/>
    <property type="project" value="InterPro"/>
</dbReference>
<dbReference type="PANTHER" id="PTHR12526">
    <property type="entry name" value="GLYCOSYLTRANSFERASE"/>
    <property type="match status" value="1"/>
</dbReference>
<evidence type="ECO:0000259" key="1">
    <source>
        <dbReference type="Pfam" id="PF00534"/>
    </source>
</evidence>
<dbReference type="Proteomes" id="UP000316968">
    <property type="component" value="Chromosome"/>
</dbReference>
<keyword evidence="2" id="KW-0808">Transferase</keyword>
<dbReference type="PANTHER" id="PTHR12526:SF572">
    <property type="entry name" value="BLL5144 PROTEIN"/>
    <property type="match status" value="1"/>
</dbReference>